<comment type="similarity">
    <text evidence="4 17">Belongs to the CDP-alcohol phosphatidyltransferase class-I family.</text>
</comment>
<accession>A0A286GI75</accession>
<dbReference type="Proteomes" id="UP000219621">
    <property type="component" value="Unassembled WGS sequence"/>
</dbReference>
<comment type="subcellular location">
    <subcellularLocation>
        <location evidence="1">Membrane</location>
        <topology evidence="1">Multi-pass membrane protein</topology>
    </subcellularLocation>
</comment>
<evidence type="ECO:0000256" key="19">
    <source>
        <dbReference type="SAM" id="Phobius"/>
    </source>
</evidence>
<keyword evidence="12 19" id="KW-0472">Membrane</keyword>
<evidence type="ECO:0000256" key="2">
    <source>
        <dbReference type="ARBA" id="ARBA00005042"/>
    </source>
</evidence>
<dbReference type="EMBL" id="OCNJ01000004">
    <property type="protein sequence ID" value="SOD94926.1"/>
    <property type="molecule type" value="Genomic_DNA"/>
</dbReference>
<keyword evidence="13" id="KW-0594">Phospholipid biosynthesis</keyword>
<comment type="pathway">
    <text evidence="2">Phospholipid metabolism; phosphatidylglycerol biosynthesis; phosphatidylglycerol from CDP-diacylglycerol: step 1/2.</text>
</comment>
<keyword evidence="8 17" id="KW-0808">Transferase</keyword>
<evidence type="ECO:0000256" key="5">
    <source>
        <dbReference type="ARBA" id="ARBA00013170"/>
    </source>
</evidence>
<evidence type="ECO:0000256" key="4">
    <source>
        <dbReference type="ARBA" id="ARBA00010441"/>
    </source>
</evidence>
<evidence type="ECO:0000256" key="16">
    <source>
        <dbReference type="NCBIfam" id="TIGR00560"/>
    </source>
</evidence>
<evidence type="ECO:0000256" key="17">
    <source>
        <dbReference type="RuleBase" id="RU003750"/>
    </source>
</evidence>
<keyword evidence="10 19" id="KW-1133">Transmembrane helix</keyword>
<evidence type="ECO:0000256" key="3">
    <source>
        <dbReference type="ARBA" id="ARBA00005189"/>
    </source>
</evidence>
<dbReference type="GO" id="GO:0016020">
    <property type="term" value="C:membrane"/>
    <property type="evidence" value="ECO:0007669"/>
    <property type="project" value="UniProtKB-SubCell"/>
</dbReference>
<dbReference type="AlphaFoldDB" id="A0A286GI75"/>
<dbReference type="InterPro" id="IPR050324">
    <property type="entry name" value="CDP-alcohol_PTase-I"/>
</dbReference>
<keyword evidence="21" id="KW-1185">Reference proteome</keyword>
<keyword evidence="9 19" id="KW-0812">Transmembrane</keyword>
<feature type="transmembrane region" description="Helical" evidence="19">
    <location>
        <begin position="35"/>
        <end position="53"/>
    </location>
</feature>
<dbReference type="PROSITE" id="PS00379">
    <property type="entry name" value="CDP_ALCOHOL_P_TRANSF"/>
    <property type="match status" value="1"/>
</dbReference>
<evidence type="ECO:0000256" key="12">
    <source>
        <dbReference type="ARBA" id="ARBA00023136"/>
    </source>
</evidence>
<evidence type="ECO:0000256" key="7">
    <source>
        <dbReference type="ARBA" id="ARBA00022516"/>
    </source>
</evidence>
<evidence type="ECO:0000256" key="6">
    <source>
        <dbReference type="ARBA" id="ARBA00014944"/>
    </source>
</evidence>
<dbReference type="OrthoDB" id="9796672at2"/>
<evidence type="ECO:0000256" key="11">
    <source>
        <dbReference type="ARBA" id="ARBA00023098"/>
    </source>
</evidence>
<evidence type="ECO:0000256" key="14">
    <source>
        <dbReference type="ARBA" id="ARBA00023264"/>
    </source>
</evidence>
<dbReference type="PANTHER" id="PTHR14269">
    <property type="entry name" value="CDP-DIACYLGLYCEROL--GLYCEROL-3-PHOSPHATE 3-PHOSPHATIDYLTRANSFERASE-RELATED"/>
    <property type="match status" value="1"/>
</dbReference>
<evidence type="ECO:0000256" key="15">
    <source>
        <dbReference type="ARBA" id="ARBA00048586"/>
    </source>
</evidence>
<evidence type="ECO:0000313" key="21">
    <source>
        <dbReference type="Proteomes" id="UP000219621"/>
    </source>
</evidence>
<keyword evidence="7" id="KW-0444">Lipid biosynthesis</keyword>
<evidence type="ECO:0000256" key="1">
    <source>
        <dbReference type="ARBA" id="ARBA00004141"/>
    </source>
</evidence>
<dbReference type="InterPro" id="IPR043130">
    <property type="entry name" value="CDP-OH_PTrfase_TM_dom"/>
</dbReference>
<evidence type="ECO:0000256" key="10">
    <source>
        <dbReference type="ARBA" id="ARBA00022989"/>
    </source>
</evidence>
<feature type="transmembrane region" description="Helical" evidence="19">
    <location>
        <begin position="92"/>
        <end position="112"/>
    </location>
</feature>
<dbReference type="NCBIfam" id="TIGR00560">
    <property type="entry name" value="pgsA"/>
    <property type="match status" value="1"/>
</dbReference>
<gene>
    <name evidence="20" type="ORF">SAMN05421508_104167</name>
</gene>
<dbReference type="Gene3D" id="1.20.120.1760">
    <property type="match status" value="1"/>
</dbReference>
<evidence type="ECO:0000256" key="9">
    <source>
        <dbReference type="ARBA" id="ARBA00022692"/>
    </source>
</evidence>
<evidence type="ECO:0000256" key="8">
    <source>
        <dbReference type="ARBA" id="ARBA00022679"/>
    </source>
</evidence>
<dbReference type="GO" id="GO:0046474">
    <property type="term" value="P:glycerophospholipid biosynthetic process"/>
    <property type="evidence" value="ECO:0007669"/>
    <property type="project" value="TreeGrafter"/>
</dbReference>
<dbReference type="Pfam" id="PF01066">
    <property type="entry name" value="CDP-OH_P_transf"/>
    <property type="match status" value="1"/>
</dbReference>
<comment type="pathway">
    <text evidence="3">Lipid metabolism.</text>
</comment>
<feature type="transmembrane region" description="Helical" evidence="19">
    <location>
        <begin position="185"/>
        <end position="207"/>
    </location>
</feature>
<dbReference type="InterPro" id="IPR004570">
    <property type="entry name" value="Phosphatidylglycerol_P_synth"/>
</dbReference>
<sequence length="238" mass="26288">MITSIPRGKAAKIAPQSAPGDSQQEDRPLYTLPNILTLSRIFAIPAVVALFYVPGDLSQWIACGLFVAAAVTDWFDGWLARRWNQVSSFGRFLDPIADKLLVAAVLLMLVGFEGLSVWSYLPAVVILCREILVSGLREFLAEIQVSMPVTKLAKWKTTFQLVALTLLILGDSAPWGIPATLIGEVALWVAALMTVVTGWDYLTHGLFHMKENDRRRAEARVAERAAMQQQDLHKEAGE</sequence>
<evidence type="ECO:0000256" key="13">
    <source>
        <dbReference type="ARBA" id="ARBA00023209"/>
    </source>
</evidence>
<reference evidence="20 21" key="1">
    <citation type="submission" date="2017-09" db="EMBL/GenBank/DDBJ databases">
        <authorList>
            <person name="Ehlers B."/>
            <person name="Leendertz F.H."/>
        </authorList>
    </citation>
    <scope>NUCLEOTIDE SEQUENCE [LARGE SCALE GENOMIC DNA]</scope>
    <source>
        <strain evidence="20 21">USBA 140</strain>
    </source>
</reference>
<proteinExistence type="inferred from homology"/>
<dbReference type="GO" id="GO:0008444">
    <property type="term" value="F:CDP-diacylglycerol-glycerol-3-phosphate 3-phosphatidyltransferase activity"/>
    <property type="evidence" value="ECO:0007669"/>
    <property type="project" value="UniProtKB-UniRule"/>
</dbReference>
<feature type="region of interest" description="Disordered" evidence="18">
    <location>
        <begin position="1"/>
        <end position="26"/>
    </location>
</feature>
<name>A0A286GI75_9PROT</name>
<keyword evidence="11" id="KW-0443">Lipid metabolism</keyword>
<organism evidence="20 21">
    <name type="scientific">Caenispirillum bisanense</name>
    <dbReference type="NCBI Taxonomy" id="414052"/>
    <lineage>
        <taxon>Bacteria</taxon>
        <taxon>Pseudomonadati</taxon>
        <taxon>Pseudomonadota</taxon>
        <taxon>Alphaproteobacteria</taxon>
        <taxon>Rhodospirillales</taxon>
        <taxon>Novispirillaceae</taxon>
        <taxon>Caenispirillum</taxon>
    </lineage>
</organism>
<keyword evidence="14" id="KW-1208">Phospholipid metabolism</keyword>
<dbReference type="PANTHER" id="PTHR14269:SF62">
    <property type="entry name" value="CDP-DIACYLGLYCEROL--GLYCEROL-3-PHOSPHATE 3-PHOSPHATIDYLTRANSFERASE 1, CHLOROPLASTIC"/>
    <property type="match status" value="1"/>
</dbReference>
<dbReference type="InterPro" id="IPR000462">
    <property type="entry name" value="CDP-OH_P_trans"/>
</dbReference>
<dbReference type="InterPro" id="IPR048254">
    <property type="entry name" value="CDP_ALCOHOL_P_TRANSF_CS"/>
</dbReference>
<feature type="transmembrane region" description="Helical" evidence="19">
    <location>
        <begin position="59"/>
        <end position="80"/>
    </location>
</feature>
<evidence type="ECO:0000256" key="18">
    <source>
        <dbReference type="SAM" id="MobiDB-lite"/>
    </source>
</evidence>
<evidence type="ECO:0000313" key="20">
    <source>
        <dbReference type="EMBL" id="SOD94926.1"/>
    </source>
</evidence>
<dbReference type="EC" id="2.7.8.5" evidence="5 16"/>
<protein>
    <recommendedName>
        <fullName evidence="6 16">CDP-diacylglycerol--glycerol-3-phosphate 3-phosphatidyltransferase</fullName>
        <ecNumber evidence="5 16">2.7.8.5</ecNumber>
    </recommendedName>
</protein>
<comment type="catalytic activity">
    <reaction evidence="15">
        <text>a CDP-1,2-diacyl-sn-glycerol + sn-glycerol 3-phosphate = a 1,2-diacyl-sn-glycero-3-phospho-(1'-sn-glycero-3'-phosphate) + CMP + H(+)</text>
        <dbReference type="Rhea" id="RHEA:12593"/>
        <dbReference type="ChEBI" id="CHEBI:15378"/>
        <dbReference type="ChEBI" id="CHEBI:57597"/>
        <dbReference type="ChEBI" id="CHEBI:58332"/>
        <dbReference type="ChEBI" id="CHEBI:60110"/>
        <dbReference type="ChEBI" id="CHEBI:60377"/>
        <dbReference type="EC" id="2.7.8.5"/>
    </reaction>
</comment>